<gene>
    <name evidence="2" type="ORF">KQP761_LOCUS12145</name>
</gene>
<evidence type="ECO:0000256" key="1">
    <source>
        <dbReference type="SAM" id="MobiDB-lite"/>
    </source>
</evidence>
<reference evidence="2" key="1">
    <citation type="submission" date="2021-02" db="EMBL/GenBank/DDBJ databases">
        <authorList>
            <person name="Nowell W R."/>
        </authorList>
    </citation>
    <scope>NUCLEOTIDE SEQUENCE</scope>
</reference>
<dbReference type="Proteomes" id="UP000663834">
    <property type="component" value="Unassembled WGS sequence"/>
</dbReference>
<protein>
    <submittedName>
        <fullName evidence="2">Uncharacterized protein</fullName>
    </submittedName>
</protein>
<comment type="caution">
    <text evidence="2">The sequence shown here is derived from an EMBL/GenBank/DDBJ whole genome shotgun (WGS) entry which is preliminary data.</text>
</comment>
<sequence length="157" mass="17017">MVYDVKELLRVNVYATRSLKEKTDRSRLPGLSKTAVYESFADKYKDGKGFVHDSFAAKLFSKTKAFTYPLKFGGGGGKAEEEEEEKKRAGGGGVKKPRVEAENEDVAEEERKNESPKKGSRGGGGGGGRPAGVVLFNYNEQMRRSGGGGGPKQYAND</sequence>
<evidence type="ECO:0000313" key="2">
    <source>
        <dbReference type="EMBL" id="CAF1453913.1"/>
    </source>
</evidence>
<dbReference type="AlphaFoldDB" id="A0A815PV49"/>
<feature type="compositionally biased region" description="Gly residues" evidence="1">
    <location>
        <begin position="121"/>
        <end position="130"/>
    </location>
</feature>
<feature type="region of interest" description="Disordered" evidence="1">
    <location>
        <begin position="69"/>
        <end position="157"/>
    </location>
</feature>
<proteinExistence type="predicted"/>
<dbReference type="EMBL" id="CAJNOW010005574">
    <property type="protein sequence ID" value="CAF1453913.1"/>
    <property type="molecule type" value="Genomic_DNA"/>
</dbReference>
<accession>A0A815PV49</accession>
<name>A0A815PV49_9BILA</name>
<evidence type="ECO:0000313" key="3">
    <source>
        <dbReference type="Proteomes" id="UP000663834"/>
    </source>
</evidence>
<organism evidence="2 3">
    <name type="scientific">Rotaria magnacalcarata</name>
    <dbReference type="NCBI Taxonomy" id="392030"/>
    <lineage>
        <taxon>Eukaryota</taxon>
        <taxon>Metazoa</taxon>
        <taxon>Spiralia</taxon>
        <taxon>Gnathifera</taxon>
        <taxon>Rotifera</taxon>
        <taxon>Eurotatoria</taxon>
        <taxon>Bdelloidea</taxon>
        <taxon>Philodinida</taxon>
        <taxon>Philodinidae</taxon>
        <taxon>Rotaria</taxon>
    </lineage>
</organism>